<dbReference type="AlphaFoldDB" id="A0A372MEM7"/>
<name>A0A372MEM7_9SPIR</name>
<comment type="caution">
    <text evidence="1">The sequence shown here is derived from an EMBL/GenBank/DDBJ whole genome shotgun (WGS) entry which is preliminary data.</text>
</comment>
<evidence type="ECO:0000313" key="1">
    <source>
        <dbReference type="EMBL" id="RFU93746.1"/>
    </source>
</evidence>
<dbReference type="RefSeq" id="WP_117331469.1">
    <property type="nucleotide sequence ID" value="NZ_QUWK01000020.1"/>
</dbReference>
<dbReference type="InterPro" id="IPR011990">
    <property type="entry name" value="TPR-like_helical_dom_sf"/>
</dbReference>
<dbReference type="Gene3D" id="1.25.40.10">
    <property type="entry name" value="Tetratricopeptide repeat domain"/>
    <property type="match status" value="1"/>
</dbReference>
<proteinExistence type="predicted"/>
<sequence>MDVITRNLLALKILSPGFRARDLDTNEIVSVKSAAYRVALLDTVVFLETKRWQFNKTTYITGEVQSYSFSLDSLAIEGHDYTIGESHSPLEYYERSQLTGLLGACLKGGMRPSIEFEDYTGYGFYGPDTDPVFEAADCLDPSKRYDILTKLWVEYPQCIDALVHIANPYIHRRIYQRNAENCYLAAIAIAEKKLPPDLDGMALWSWIENRPYLRALHGYCILLWSLGRFTEAEKVACKLLRLNPPDNTGVRFIIDDIHNKKTWTED</sequence>
<dbReference type="Proteomes" id="UP000264002">
    <property type="component" value="Unassembled WGS sequence"/>
</dbReference>
<reference evidence="2" key="1">
    <citation type="submission" date="2018-08" db="EMBL/GenBank/DDBJ databases">
        <authorList>
            <person name="Grouzdev D.S."/>
            <person name="Krutkina M.S."/>
        </authorList>
    </citation>
    <scope>NUCLEOTIDE SEQUENCE [LARGE SCALE GENOMIC DNA]</scope>
    <source>
        <strain evidence="2">4-11</strain>
    </source>
</reference>
<dbReference type="SUPFAM" id="SSF48452">
    <property type="entry name" value="TPR-like"/>
    <property type="match status" value="1"/>
</dbReference>
<protein>
    <recommendedName>
        <fullName evidence="3">Tetratricopeptide repeat protein</fullName>
    </recommendedName>
</protein>
<gene>
    <name evidence="1" type="ORF">DYP60_13105</name>
</gene>
<evidence type="ECO:0008006" key="3">
    <source>
        <dbReference type="Google" id="ProtNLM"/>
    </source>
</evidence>
<keyword evidence="2" id="KW-1185">Reference proteome</keyword>
<dbReference type="EMBL" id="QUWK01000020">
    <property type="protein sequence ID" value="RFU93746.1"/>
    <property type="molecule type" value="Genomic_DNA"/>
</dbReference>
<evidence type="ECO:0000313" key="2">
    <source>
        <dbReference type="Proteomes" id="UP000264002"/>
    </source>
</evidence>
<reference evidence="1 2" key="2">
    <citation type="submission" date="2018-09" db="EMBL/GenBank/DDBJ databases">
        <title>Genome of Sphaerochaeta halotolerans strain 4-11.</title>
        <authorList>
            <person name="Nazina T.N."/>
            <person name="Sokolova D.S."/>
        </authorList>
    </citation>
    <scope>NUCLEOTIDE SEQUENCE [LARGE SCALE GENOMIC DNA]</scope>
    <source>
        <strain evidence="1 2">4-11</strain>
    </source>
</reference>
<accession>A0A372MEM7</accession>
<organism evidence="1 2">
    <name type="scientific">Sphaerochaeta halotolerans</name>
    <dbReference type="NCBI Taxonomy" id="2293840"/>
    <lineage>
        <taxon>Bacteria</taxon>
        <taxon>Pseudomonadati</taxon>
        <taxon>Spirochaetota</taxon>
        <taxon>Spirochaetia</taxon>
        <taxon>Spirochaetales</taxon>
        <taxon>Sphaerochaetaceae</taxon>
        <taxon>Sphaerochaeta</taxon>
    </lineage>
</organism>